<proteinExistence type="inferred from homology"/>
<dbReference type="InterPro" id="IPR027417">
    <property type="entry name" value="P-loop_NTPase"/>
</dbReference>
<dbReference type="PANTHER" id="PTHR30572:SF7">
    <property type="entry name" value="MACROLIDE EXPORT ATP-BINDING_PERMEASE PROTEIN MACB"/>
    <property type="match status" value="1"/>
</dbReference>
<dbReference type="Pfam" id="PF00005">
    <property type="entry name" value="ABC_tran"/>
    <property type="match status" value="1"/>
</dbReference>
<evidence type="ECO:0000313" key="16">
    <source>
        <dbReference type="Proteomes" id="UP000235616"/>
    </source>
</evidence>
<feature type="transmembrane region" description="Helical" evidence="13">
    <location>
        <begin position="537"/>
        <end position="562"/>
    </location>
</feature>
<evidence type="ECO:0000256" key="3">
    <source>
        <dbReference type="ARBA" id="ARBA00022475"/>
    </source>
</evidence>
<feature type="transmembrane region" description="Helical" evidence="13">
    <location>
        <begin position="286"/>
        <end position="305"/>
    </location>
</feature>
<dbReference type="PROSITE" id="PS00211">
    <property type="entry name" value="ABC_TRANSPORTER_1"/>
    <property type="match status" value="1"/>
</dbReference>
<feature type="transmembrane region" description="Helical" evidence="13">
    <location>
        <begin position="259"/>
        <end position="280"/>
    </location>
</feature>
<evidence type="ECO:0000256" key="4">
    <source>
        <dbReference type="ARBA" id="ARBA00022519"/>
    </source>
</evidence>
<evidence type="ECO:0000256" key="2">
    <source>
        <dbReference type="ARBA" id="ARBA00022448"/>
    </source>
</evidence>
<keyword evidence="5 13" id="KW-0812">Transmembrane</keyword>
<evidence type="ECO:0000256" key="12">
    <source>
        <dbReference type="ARBA" id="ARBA00038388"/>
    </source>
</evidence>
<dbReference type="Gene3D" id="3.40.50.300">
    <property type="entry name" value="P-loop containing nucleotide triphosphate hydrolases"/>
    <property type="match status" value="1"/>
</dbReference>
<reference evidence="15 16" key="1">
    <citation type="submission" date="2018-01" db="EMBL/GenBank/DDBJ databases">
        <title>Whole genome analyses suggest that Burkholderia sensu lato contains two further novel genera in the rhizoxinica-symbiotica group Mycetohabitans gen. nov., and Trinickia gen. nov.: implications for the evolution of diazotrophy and nodulation in the Burkholderiaceae.</title>
        <authorList>
            <person name="Estrada-de los Santos P."/>
            <person name="Palmer M."/>
            <person name="Chavez-Ramirez B."/>
            <person name="Beukes C."/>
            <person name="Steenkamp E.T."/>
            <person name="Hirsch A.M."/>
            <person name="Manyaka P."/>
            <person name="Maluk M."/>
            <person name="Lafos M."/>
            <person name="Crook M."/>
            <person name="Gross E."/>
            <person name="Simon M.F."/>
            <person name="Bueno dos Reis Junior F."/>
            <person name="Poole P.S."/>
            <person name="Venter S.N."/>
            <person name="James E.K."/>
        </authorList>
    </citation>
    <scope>NUCLEOTIDE SEQUENCE [LARGE SCALE GENOMIC DNA]</scope>
    <source>
        <strain evidence="15 16">GIMN1.004</strain>
    </source>
</reference>
<comment type="subcellular location">
    <subcellularLocation>
        <location evidence="1">Cell inner membrane</location>
        <topology evidence="1">Multi-pass membrane protein</topology>
    </subcellularLocation>
</comment>
<evidence type="ECO:0000313" key="15">
    <source>
        <dbReference type="EMBL" id="PMS16316.1"/>
    </source>
</evidence>
<evidence type="ECO:0000256" key="13">
    <source>
        <dbReference type="SAM" id="Phobius"/>
    </source>
</evidence>
<dbReference type="OrthoDB" id="4814201at2"/>
<dbReference type="EMBL" id="PNYA01000025">
    <property type="protein sequence ID" value="PMS16316.1"/>
    <property type="molecule type" value="Genomic_DNA"/>
</dbReference>
<dbReference type="GO" id="GO:0005886">
    <property type="term" value="C:plasma membrane"/>
    <property type="evidence" value="ECO:0007669"/>
    <property type="project" value="UniProtKB-SubCell"/>
</dbReference>
<dbReference type="InterPro" id="IPR017871">
    <property type="entry name" value="ABC_transporter-like_CS"/>
</dbReference>
<name>A0A2N7VGP4_9BURK</name>
<keyword evidence="10 13" id="KW-0472">Membrane</keyword>
<evidence type="ECO:0000256" key="8">
    <source>
        <dbReference type="ARBA" id="ARBA00022967"/>
    </source>
</evidence>
<gene>
    <name evidence="15" type="ORF">C0Z18_23745</name>
</gene>
<dbReference type="AlphaFoldDB" id="A0A2N7VGP4"/>
<dbReference type="SUPFAM" id="SSF52540">
    <property type="entry name" value="P-loop containing nucleoside triphosphate hydrolases"/>
    <property type="match status" value="1"/>
</dbReference>
<evidence type="ECO:0000256" key="1">
    <source>
        <dbReference type="ARBA" id="ARBA00004429"/>
    </source>
</evidence>
<keyword evidence="4" id="KW-0997">Cell inner membrane</keyword>
<dbReference type="GO" id="GO:0046677">
    <property type="term" value="P:response to antibiotic"/>
    <property type="evidence" value="ECO:0007669"/>
    <property type="project" value="UniProtKB-KW"/>
</dbReference>
<dbReference type="SMART" id="SM00382">
    <property type="entry name" value="AAA"/>
    <property type="match status" value="1"/>
</dbReference>
<dbReference type="FunFam" id="3.40.50.300:FF:000032">
    <property type="entry name" value="Export ABC transporter ATP-binding protein"/>
    <property type="match status" value="1"/>
</dbReference>
<evidence type="ECO:0000256" key="9">
    <source>
        <dbReference type="ARBA" id="ARBA00022989"/>
    </source>
</evidence>
<comment type="caution">
    <text evidence="15">The sequence shown here is derived from an EMBL/GenBank/DDBJ whole genome shotgun (WGS) entry which is preliminary data.</text>
</comment>
<accession>A0A2N7VGP4</accession>
<keyword evidence="7 15" id="KW-0067">ATP-binding</keyword>
<dbReference type="InterPro" id="IPR003593">
    <property type="entry name" value="AAA+_ATPase"/>
</dbReference>
<dbReference type="GO" id="GO:0022857">
    <property type="term" value="F:transmembrane transporter activity"/>
    <property type="evidence" value="ECO:0007669"/>
    <property type="project" value="TreeGrafter"/>
</dbReference>
<dbReference type="Pfam" id="PF12704">
    <property type="entry name" value="MacB_PCD"/>
    <property type="match status" value="1"/>
</dbReference>
<dbReference type="GO" id="GO:0098796">
    <property type="term" value="C:membrane protein complex"/>
    <property type="evidence" value="ECO:0007669"/>
    <property type="project" value="UniProtKB-ARBA"/>
</dbReference>
<dbReference type="PROSITE" id="PS50893">
    <property type="entry name" value="ABC_TRANSPORTER_2"/>
    <property type="match status" value="1"/>
</dbReference>
<keyword evidence="2" id="KW-0813">Transport</keyword>
<dbReference type="Proteomes" id="UP000235616">
    <property type="component" value="Unassembled WGS sequence"/>
</dbReference>
<protein>
    <submittedName>
        <fullName evidence="15">Macrolide ABC transporter permease/ATP-binding protein MacB</fullName>
    </submittedName>
</protein>
<keyword evidence="6" id="KW-0547">Nucleotide-binding</keyword>
<feature type="transmembrane region" description="Helical" evidence="13">
    <location>
        <begin position="583"/>
        <end position="616"/>
    </location>
</feature>
<keyword evidence="3" id="KW-1003">Cell membrane</keyword>
<dbReference type="InterPro" id="IPR003838">
    <property type="entry name" value="ABC3_permease_C"/>
</dbReference>
<feature type="domain" description="ABC transporter" evidence="14">
    <location>
        <begin position="6"/>
        <end position="244"/>
    </location>
</feature>
<dbReference type="InterPro" id="IPR003439">
    <property type="entry name" value="ABC_transporter-like_ATP-bd"/>
</dbReference>
<keyword evidence="9 13" id="KW-1133">Transmembrane helix</keyword>
<sequence>MAEPLLALRGVARRYLSGDKEIEVLRDIDLDIAAGEFVAIMGASGSGKSTLMNVLGCLDRPSAGLYRVGGVDVGELEPDALAQLRRERFGFVFQRYHLMPHLTAADNVQVPSVYAGATRSERISRSQALLAQLGLADRAGHRPNQLSGGQQQRVSIARALMNDADVILADEPTGALDSQSGSEVMRLLCELHAAGRTVVLVTHDEQVAAYAQRVVEMRDGAIVGDRRRAGATIAFVAPGKAPATPTAAMRPVTAARSMPLRFIGARVGQALATAWAALLAHRLRTLLTMLGIVIGIMAVVSIVAVGEGAKRYMLDEIGAMGTNTIDVYPGRDWGDSDASQIKTLVAADADALAHEPYVDSVTPGVNRTAVIRHGNVDVQATVTGVGEHYFQVRGLRLAQGIAFDSEAVRRTAQVAVIDANARRKLFGAHADVIGETILVGNVPCVVIGVAAEKRAMWGGGMNELTVWVPHTTASARLVGGRRLDGIIVRIKAGQPSEAAERGVVELLTRRHGRKDFFTYNMDTVVKTVQSTGRALTLLLSLIAIVSLVVGGIGVMNIMLVSVTERTREIGIRMAVGARRSDVMLQFLVEAVLVCLMGGTIGIALSFGAGFVFSAFVDQWSMIFSTNSLIFAVACSTAIGVAFGFIPARNAARLDPVQALARD</sequence>
<keyword evidence="16" id="KW-1185">Reference proteome</keyword>
<comment type="similarity">
    <text evidence="12">Belongs to the ABC transporter superfamily. Macrolide exporter (TC 3.A.1.122) family.</text>
</comment>
<organism evidence="15 16">
    <name type="scientific">Trinickia dabaoshanensis</name>
    <dbReference type="NCBI Taxonomy" id="564714"/>
    <lineage>
        <taxon>Bacteria</taxon>
        <taxon>Pseudomonadati</taxon>
        <taxon>Pseudomonadota</taxon>
        <taxon>Betaproteobacteria</taxon>
        <taxon>Burkholderiales</taxon>
        <taxon>Burkholderiaceae</taxon>
        <taxon>Trinickia</taxon>
    </lineage>
</organism>
<dbReference type="GO" id="GO:0005524">
    <property type="term" value="F:ATP binding"/>
    <property type="evidence" value="ECO:0007669"/>
    <property type="project" value="UniProtKB-KW"/>
</dbReference>
<dbReference type="PANTHER" id="PTHR30572">
    <property type="entry name" value="MEMBRANE COMPONENT OF TRANSPORTER-RELATED"/>
    <property type="match status" value="1"/>
</dbReference>
<evidence type="ECO:0000259" key="14">
    <source>
        <dbReference type="PROSITE" id="PS50893"/>
    </source>
</evidence>
<keyword evidence="8" id="KW-1278">Translocase</keyword>
<dbReference type="Pfam" id="PF02687">
    <property type="entry name" value="FtsX"/>
    <property type="match status" value="1"/>
</dbReference>
<dbReference type="InterPro" id="IPR025857">
    <property type="entry name" value="MacB_PCD"/>
</dbReference>
<dbReference type="GO" id="GO:0016887">
    <property type="term" value="F:ATP hydrolysis activity"/>
    <property type="evidence" value="ECO:0007669"/>
    <property type="project" value="InterPro"/>
</dbReference>
<dbReference type="InterPro" id="IPR017911">
    <property type="entry name" value="MacB-like_ATP-bd"/>
</dbReference>
<evidence type="ECO:0000256" key="11">
    <source>
        <dbReference type="ARBA" id="ARBA00023251"/>
    </source>
</evidence>
<dbReference type="CDD" id="cd03255">
    <property type="entry name" value="ABC_MJ0796_LolCDE_FtsE"/>
    <property type="match status" value="1"/>
</dbReference>
<keyword evidence="11" id="KW-0046">Antibiotic resistance</keyword>
<evidence type="ECO:0000256" key="7">
    <source>
        <dbReference type="ARBA" id="ARBA00022840"/>
    </source>
</evidence>
<dbReference type="InterPro" id="IPR050250">
    <property type="entry name" value="Macrolide_Exporter_MacB"/>
</dbReference>
<evidence type="ECO:0000256" key="6">
    <source>
        <dbReference type="ARBA" id="ARBA00022741"/>
    </source>
</evidence>
<evidence type="ECO:0000256" key="5">
    <source>
        <dbReference type="ARBA" id="ARBA00022692"/>
    </source>
</evidence>
<dbReference type="RefSeq" id="WP_102647903.1">
    <property type="nucleotide sequence ID" value="NZ_PNYA01000025.1"/>
</dbReference>
<evidence type="ECO:0000256" key="10">
    <source>
        <dbReference type="ARBA" id="ARBA00023136"/>
    </source>
</evidence>
<feature type="transmembrane region" description="Helical" evidence="13">
    <location>
        <begin position="628"/>
        <end position="647"/>
    </location>
</feature>